<feature type="binding site" evidence="4">
    <location>
        <position position="95"/>
    </location>
    <ligand>
        <name>Mg(2+)</name>
        <dbReference type="ChEBI" id="CHEBI:18420"/>
        <label>1</label>
    </ligand>
</feature>
<dbReference type="Gene3D" id="3.40.190.80">
    <property type="match status" value="1"/>
</dbReference>
<comment type="subcellular location">
    <subcellularLocation>
        <location evidence="4">Cell inner membrane</location>
        <topology evidence="4">Peripheral membrane protein</topology>
        <orientation evidence="4">Cytoplasmic side</orientation>
    </subcellularLocation>
</comment>
<evidence type="ECO:0000256" key="4">
    <source>
        <dbReference type="HAMAP-Rule" id="MF_02095"/>
    </source>
</evidence>
<organism evidence="6 7">
    <name type="scientific">Pasteurella canis</name>
    <dbReference type="NCBI Taxonomy" id="753"/>
    <lineage>
        <taxon>Bacteria</taxon>
        <taxon>Pseudomonadati</taxon>
        <taxon>Pseudomonadota</taxon>
        <taxon>Gammaproteobacteria</taxon>
        <taxon>Pasteurellales</taxon>
        <taxon>Pasteurellaceae</taxon>
        <taxon>Pasteurella</taxon>
    </lineage>
</organism>
<feature type="binding site" evidence="4 5">
    <location>
        <position position="220"/>
    </location>
    <ligand>
        <name>Mg(2+)</name>
        <dbReference type="ChEBI" id="CHEBI:18420"/>
        <label>2</label>
    </ligand>
</feature>
<gene>
    <name evidence="4 6" type="primary">cysQ</name>
    <name evidence="6" type="ORF">NCTC11621_01793</name>
</gene>
<dbReference type="NCBIfam" id="TIGR01331">
    <property type="entry name" value="bisphos_cysQ"/>
    <property type="match status" value="1"/>
</dbReference>
<dbReference type="CDD" id="cd01638">
    <property type="entry name" value="CysQ"/>
    <property type="match status" value="1"/>
</dbReference>
<reference evidence="6 7" key="1">
    <citation type="submission" date="2018-06" db="EMBL/GenBank/DDBJ databases">
        <authorList>
            <consortium name="Pathogen Informatics"/>
            <person name="Doyle S."/>
        </authorList>
    </citation>
    <scope>NUCLEOTIDE SEQUENCE [LARGE SCALE GENOMIC DNA]</scope>
    <source>
        <strain evidence="6 7">NCTC11621</strain>
    </source>
</reference>
<dbReference type="Pfam" id="PF00459">
    <property type="entry name" value="Inositol_P"/>
    <property type="match status" value="1"/>
</dbReference>
<protein>
    <recommendedName>
        <fullName evidence="4">3'(2'),5'-bisphosphate nucleotidase CysQ</fullName>
        <ecNumber evidence="4">3.1.3.7</ecNumber>
    </recommendedName>
    <alternativeName>
        <fullName evidence="4">3'(2'),5-bisphosphonucleoside 3'(2')-phosphohydrolase</fullName>
    </alternativeName>
    <alternativeName>
        <fullName evidence="4">3'-phosphoadenosine 5'-phosphate phosphatase</fullName>
        <shortName evidence="4">PAP phosphatase</shortName>
    </alternativeName>
</protein>
<accession>A0A379EWD4</accession>
<dbReference type="InterPro" id="IPR020583">
    <property type="entry name" value="Inositol_monoP_metal-BS"/>
</dbReference>
<dbReference type="GO" id="GO:0005886">
    <property type="term" value="C:plasma membrane"/>
    <property type="evidence" value="ECO:0007669"/>
    <property type="project" value="UniProtKB-SubCell"/>
</dbReference>
<dbReference type="GO" id="GO:0000287">
    <property type="term" value="F:magnesium ion binding"/>
    <property type="evidence" value="ECO:0007669"/>
    <property type="project" value="UniProtKB-UniRule"/>
</dbReference>
<evidence type="ECO:0000256" key="2">
    <source>
        <dbReference type="ARBA" id="ARBA00022723"/>
    </source>
</evidence>
<dbReference type="Gene3D" id="3.30.540.10">
    <property type="entry name" value="Fructose-1,6-Bisphosphatase, subunit A, domain 1"/>
    <property type="match status" value="1"/>
</dbReference>
<dbReference type="EC" id="3.1.3.7" evidence="4"/>
<dbReference type="PRINTS" id="PR00377">
    <property type="entry name" value="IMPHPHTASES"/>
</dbReference>
<feature type="binding site" evidence="4">
    <location>
        <position position="73"/>
    </location>
    <ligand>
        <name>Mg(2+)</name>
        <dbReference type="ChEBI" id="CHEBI:18420"/>
        <label>1</label>
    </ligand>
</feature>
<evidence type="ECO:0000313" key="6">
    <source>
        <dbReference type="EMBL" id="SUC10718.1"/>
    </source>
</evidence>
<dbReference type="InterPro" id="IPR006240">
    <property type="entry name" value="CysQ"/>
</dbReference>
<feature type="binding site" evidence="4">
    <location>
        <begin position="95"/>
        <end position="98"/>
    </location>
    <ligand>
        <name>substrate</name>
    </ligand>
</feature>
<keyword evidence="2 4" id="KW-0479">Metal-binding</keyword>
<keyword evidence="4" id="KW-0472">Membrane</keyword>
<evidence type="ECO:0000256" key="3">
    <source>
        <dbReference type="ARBA" id="ARBA00022842"/>
    </source>
</evidence>
<name>A0A379EWD4_9PAST</name>
<keyword evidence="4" id="KW-1003">Cell membrane</keyword>
<keyword evidence="4 6" id="KW-0378">Hydrolase</keyword>
<dbReference type="PANTHER" id="PTHR43028">
    <property type="entry name" value="3'(2'),5'-BISPHOSPHATE NUCLEOTIDASE 1"/>
    <property type="match status" value="1"/>
</dbReference>
<comment type="similarity">
    <text evidence="4">Belongs to the inositol monophosphatase superfamily. CysQ family.</text>
</comment>
<sequence>MLILSPKLLDDALNISEQAGKYLVDFYQKFKESSVNVEHKLDNTPVTEVDLYLSQFLIEKLTALTPHVPILSEENCKIPLVERSQWDEYWLIDPLDGTQQFINRTDHFAVLITLVQKQQPVLGIIYAPILKTVYYAMQGFGAYKKVGDEVIKLTTQSFPNNRVIKIGVGAESTKQKVQPLLNPNYQYEFLIYGSCGLKSGLVSDGTCDCYVRLGSTGEWDTAPAEVLLAELDGGVFDFQFQALTYNQKEDFTNPNFLMVANKGFDWQKIFKFN</sequence>
<evidence type="ECO:0000313" key="7">
    <source>
        <dbReference type="Proteomes" id="UP000254704"/>
    </source>
</evidence>
<feature type="binding site" evidence="4">
    <location>
        <position position="220"/>
    </location>
    <ligand>
        <name>substrate</name>
    </ligand>
</feature>
<dbReference type="PANTHER" id="PTHR43028:SF7">
    <property type="entry name" value="3'(2'),5'-BISPHOSPHATE NUCLEOTIDASE CYSQ"/>
    <property type="match status" value="1"/>
</dbReference>
<keyword evidence="4" id="KW-0997">Cell inner membrane</keyword>
<feature type="binding site" evidence="4">
    <location>
        <position position="73"/>
    </location>
    <ligand>
        <name>substrate</name>
    </ligand>
</feature>
<evidence type="ECO:0000256" key="1">
    <source>
        <dbReference type="ARBA" id="ARBA00001625"/>
    </source>
</evidence>
<comment type="cofactor">
    <cofactor evidence="4 5">
        <name>Mg(2+)</name>
        <dbReference type="ChEBI" id="CHEBI:18420"/>
    </cofactor>
</comment>
<evidence type="ECO:0000256" key="5">
    <source>
        <dbReference type="PIRSR" id="PIRSR600760-2"/>
    </source>
</evidence>
<feature type="binding site" evidence="4 5">
    <location>
        <position position="93"/>
    </location>
    <ligand>
        <name>Mg(2+)</name>
        <dbReference type="ChEBI" id="CHEBI:18420"/>
        <label>2</label>
    </ligand>
</feature>
<dbReference type="Proteomes" id="UP000254704">
    <property type="component" value="Unassembled WGS sequence"/>
</dbReference>
<dbReference type="InterPro" id="IPR000760">
    <property type="entry name" value="Inositol_monophosphatase-like"/>
</dbReference>
<feature type="binding site" evidence="5">
    <location>
        <position position="73"/>
    </location>
    <ligand>
        <name>Mg(2+)</name>
        <dbReference type="ChEBI" id="CHEBI:18420"/>
        <label>1</label>
        <note>catalytic</note>
    </ligand>
</feature>
<dbReference type="InterPro" id="IPR050725">
    <property type="entry name" value="CysQ/Inositol_MonoPase"/>
</dbReference>
<keyword evidence="3 4" id="KW-0460">Magnesium</keyword>
<dbReference type="RefSeq" id="WP_115323283.1">
    <property type="nucleotide sequence ID" value="NZ_UGTV01000015.1"/>
</dbReference>
<dbReference type="PROSITE" id="PS00629">
    <property type="entry name" value="IMP_1"/>
    <property type="match status" value="1"/>
</dbReference>
<feature type="binding site" evidence="5">
    <location>
        <position position="95"/>
    </location>
    <ligand>
        <name>Mg(2+)</name>
        <dbReference type="ChEBI" id="CHEBI:18420"/>
        <label>1</label>
        <note>catalytic</note>
    </ligand>
</feature>
<dbReference type="GO" id="GO:0008441">
    <property type="term" value="F:3'(2'),5'-bisphosphate nucleotidase activity"/>
    <property type="evidence" value="ECO:0007669"/>
    <property type="project" value="UniProtKB-UniRule"/>
</dbReference>
<dbReference type="EMBL" id="UGTV01000015">
    <property type="protein sequence ID" value="SUC10718.1"/>
    <property type="molecule type" value="Genomic_DNA"/>
</dbReference>
<dbReference type="SUPFAM" id="SSF56655">
    <property type="entry name" value="Carbohydrate phosphatase"/>
    <property type="match status" value="1"/>
</dbReference>
<dbReference type="GO" id="GO:0050427">
    <property type="term" value="P:3'-phosphoadenosine 5'-phosphosulfate metabolic process"/>
    <property type="evidence" value="ECO:0007669"/>
    <property type="project" value="TreeGrafter"/>
</dbReference>
<comment type="catalytic activity">
    <reaction evidence="1 4">
        <text>adenosine 3',5'-bisphosphate + H2O = AMP + phosphate</text>
        <dbReference type="Rhea" id="RHEA:10040"/>
        <dbReference type="ChEBI" id="CHEBI:15377"/>
        <dbReference type="ChEBI" id="CHEBI:43474"/>
        <dbReference type="ChEBI" id="CHEBI:58343"/>
        <dbReference type="ChEBI" id="CHEBI:456215"/>
        <dbReference type="EC" id="3.1.3.7"/>
    </reaction>
</comment>
<dbReference type="AlphaFoldDB" id="A0A379EWD4"/>
<feature type="binding site" evidence="4">
    <location>
        <position position="96"/>
    </location>
    <ligand>
        <name>Mg(2+)</name>
        <dbReference type="ChEBI" id="CHEBI:18420"/>
        <label>2</label>
    </ligand>
</feature>
<feature type="binding site" evidence="5">
    <location>
        <position position="96"/>
    </location>
    <ligand>
        <name>Mg(2+)</name>
        <dbReference type="ChEBI" id="CHEBI:18420"/>
        <label>1</label>
        <note>catalytic</note>
    </ligand>
</feature>
<dbReference type="GO" id="GO:0000103">
    <property type="term" value="P:sulfate assimilation"/>
    <property type="evidence" value="ECO:0007669"/>
    <property type="project" value="TreeGrafter"/>
</dbReference>
<comment type="function">
    <text evidence="4">Converts adenosine-3',5'-bisphosphate (PAP) to AMP.</text>
</comment>
<dbReference type="HAMAP" id="MF_02095">
    <property type="entry name" value="CysQ"/>
    <property type="match status" value="1"/>
</dbReference>
<feature type="binding site" evidence="4">
    <location>
        <position position="93"/>
    </location>
    <ligand>
        <name>Mg(2+)</name>
        <dbReference type="ChEBI" id="CHEBI:18420"/>
        <label>1</label>
    </ligand>
</feature>
<proteinExistence type="inferred from homology"/>